<accession>A0ABP1RDC4</accession>
<feature type="region of interest" description="Disordered" evidence="1">
    <location>
        <begin position="228"/>
        <end position="397"/>
    </location>
</feature>
<gene>
    <name evidence="4" type="ORF">ODALV1_LOCUS21583</name>
</gene>
<dbReference type="EMBL" id="CAXLJM020000072">
    <property type="protein sequence ID" value="CAL8126856.1"/>
    <property type="molecule type" value="Genomic_DNA"/>
</dbReference>
<evidence type="ECO:0000259" key="3">
    <source>
        <dbReference type="SMART" id="SM00690"/>
    </source>
</evidence>
<sequence length="582" mass="65225">MASELLVFASCLMLTFAQLQLQQHQFQSLIPNVQPFQFTSMPNSELIMTHTANTILNQDRTIPISPGMLAGAPVLVSEATQNILDQEARIVGYNVPNQPIPQQQQIFVQSPQQQQQVFVQSPQQQQQIFVQSPQLIPIFQTGYSANGAGGQATLLPQAQPQTISFPVINIAQQPHQQPVNIVPVQAIASLKSVIDKSKKEESIAKSKFNSYSSYKQLRTRTEYKRPTPTVVSYIPRPSPPVYHDIPDDHPLPAPLVHKKEPSKTRNRFQEPPQNSDAWTPVPKSREIRGRDSDVEYMRPPLPQRDRQRSPSPQPSSRHENFAPAKYNSRDSHPSNKRELPSSGRDVQVEVGKAHQSDSSSQSSESYYNQDYTGTQQNYNEQPSHSYSAPNHGGYSSNSDSIVHKHIFVHAAPQAYNEGPRVKLIKSAAPPEKHVQVIFVKSPEPPPQEQTIVQLPENPQMKTVVYVLAKKQEGGNDVKIIGPPPTKPSAPEIYFIRYGQRYGDKNSNQGYPVANLQSLYDNYGSYSQPAATPYESGRPLRSKRNHDGLAMYAPLMSYSTSGQINEITQDEADFRRTNVDAYF</sequence>
<reference evidence="4 5" key="1">
    <citation type="submission" date="2024-08" db="EMBL/GenBank/DDBJ databases">
        <authorList>
            <person name="Cucini C."/>
            <person name="Frati F."/>
        </authorList>
    </citation>
    <scope>NUCLEOTIDE SEQUENCE [LARGE SCALE GENOMIC DNA]</scope>
</reference>
<dbReference type="SMART" id="SM00690">
    <property type="entry name" value="DM5"/>
    <property type="match status" value="1"/>
</dbReference>
<name>A0ABP1RDC4_9HEXA</name>
<feature type="domain" description="DUF243" evidence="3">
    <location>
        <begin position="400"/>
        <end position="500"/>
    </location>
</feature>
<feature type="signal peptide" evidence="2">
    <location>
        <begin position="1"/>
        <end position="17"/>
    </location>
</feature>
<evidence type="ECO:0000256" key="2">
    <source>
        <dbReference type="SAM" id="SignalP"/>
    </source>
</evidence>
<comment type="caution">
    <text evidence="4">The sequence shown here is derived from an EMBL/GenBank/DDBJ whole genome shotgun (WGS) entry which is preliminary data.</text>
</comment>
<evidence type="ECO:0000313" key="4">
    <source>
        <dbReference type="EMBL" id="CAL8126856.1"/>
    </source>
</evidence>
<proteinExistence type="predicted"/>
<feature type="compositionally biased region" description="Basic and acidic residues" evidence="1">
    <location>
        <begin position="327"/>
        <end position="339"/>
    </location>
</feature>
<feature type="chain" id="PRO_5046295644" description="DUF243 domain-containing protein" evidence="2">
    <location>
        <begin position="18"/>
        <end position="582"/>
    </location>
</feature>
<dbReference type="InterPro" id="IPR004145">
    <property type="entry name" value="DUF243"/>
</dbReference>
<evidence type="ECO:0000313" key="5">
    <source>
        <dbReference type="Proteomes" id="UP001642540"/>
    </source>
</evidence>
<feature type="compositionally biased region" description="Polar residues" evidence="1">
    <location>
        <begin position="372"/>
        <end position="397"/>
    </location>
</feature>
<feature type="compositionally biased region" description="Low complexity" evidence="1">
    <location>
        <begin position="356"/>
        <end position="371"/>
    </location>
</feature>
<protein>
    <recommendedName>
        <fullName evidence="3">DUF243 domain-containing protein</fullName>
    </recommendedName>
</protein>
<feature type="compositionally biased region" description="Basic and acidic residues" evidence="1">
    <location>
        <begin position="283"/>
        <end position="296"/>
    </location>
</feature>
<keyword evidence="2" id="KW-0732">Signal</keyword>
<keyword evidence="5" id="KW-1185">Reference proteome</keyword>
<dbReference type="Proteomes" id="UP001642540">
    <property type="component" value="Unassembled WGS sequence"/>
</dbReference>
<dbReference type="PANTHER" id="PTHR31927">
    <property type="entry name" value="FI07246P-RELATED-RELATED"/>
    <property type="match status" value="1"/>
</dbReference>
<dbReference type="Pfam" id="PF03103">
    <property type="entry name" value="DUF243"/>
    <property type="match status" value="1"/>
</dbReference>
<organism evidence="4 5">
    <name type="scientific">Orchesella dallaii</name>
    <dbReference type="NCBI Taxonomy" id="48710"/>
    <lineage>
        <taxon>Eukaryota</taxon>
        <taxon>Metazoa</taxon>
        <taxon>Ecdysozoa</taxon>
        <taxon>Arthropoda</taxon>
        <taxon>Hexapoda</taxon>
        <taxon>Collembola</taxon>
        <taxon>Entomobryomorpha</taxon>
        <taxon>Entomobryoidea</taxon>
        <taxon>Orchesellidae</taxon>
        <taxon>Orchesellinae</taxon>
        <taxon>Orchesella</taxon>
    </lineage>
</organism>
<evidence type="ECO:0000256" key="1">
    <source>
        <dbReference type="SAM" id="MobiDB-lite"/>
    </source>
</evidence>